<feature type="transmembrane region" description="Helical" evidence="1">
    <location>
        <begin position="97"/>
        <end position="117"/>
    </location>
</feature>
<sequence>MPSSTDSSNAPSRLAVLRPVIQPFRGLASYVVRALRSAAYPLQGIWYFLSHPELYPLFAGRIIPLSIISFLVYTVLFVFTFPIQFAFVALFHGWTGAWISTIFLVLGEGLVIIQGLFEGFFVDEYRVDVFDATLISHGLVDLITPQRVLFLDAHNSVRMLGKPTQRAEYQPWSLIQIVELIVFLPLNLIPFVGPPAFLIITGARVGKLSHYRWYKLRGLTKKEIKKEISLRVWEYTWFGTVAMLLELVPILSFFFLLSTTAGSALWVVKMEESSRIRIGRPITADDHVPAALEPPVYRDDPEA</sequence>
<dbReference type="GO" id="GO:0005628">
    <property type="term" value="C:prospore membrane"/>
    <property type="evidence" value="ECO:0007669"/>
    <property type="project" value="TreeGrafter"/>
</dbReference>
<dbReference type="EMBL" id="JAUEDM010000007">
    <property type="protein sequence ID" value="KAK3314194.1"/>
    <property type="molecule type" value="Genomic_DNA"/>
</dbReference>
<keyword evidence="1" id="KW-0812">Transmembrane</keyword>
<reference evidence="2" key="2">
    <citation type="submission" date="2023-06" db="EMBL/GenBank/DDBJ databases">
        <authorList>
            <consortium name="Lawrence Berkeley National Laboratory"/>
            <person name="Haridas S."/>
            <person name="Hensen N."/>
            <person name="Bonometti L."/>
            <person name="Westerberg I."/>
            <person name="Brannstrom I.O."/>
            <person name="Guillou S."/>
            <person name="Cros-Aarteil S."/>
            <person name="Calhoun S."/>
            <person name="Kuo A."/>
            <person name="Mondo S."/>
            <person name="Pangilinan J."/>
            <person name="Riley R."/>
            <person name="Labutti K."/>
            <person name="Andreopoulos B."/>
            <person name="Lipzen A."/>
            <person name="Chen C."/>
            <person name="Yanf M."/>
            <person name="Daum C."/>
            <person name="Ng V."/>
            <person name="Clum A."/>
            <person name="Steindorff A."/>
            <person name="Ohm R."/>
            <person name="Martin F."/>
            <person name="Silar P."/>
            <person name="Natvig D."/>
            <person name="Lalanne C."/>
            <person name="Gautier V."/>
            <person name="Ament-Velasquez S.L."/>
            <person name="Kruys A."/>
            <person name="Hutchinson M.I."/>
            <person name="Powell A.J."/>
            <person name="Barry K."/>
            <person name="Miller A.N."/>
            <person name="Grigoriev I.V."/>
            <person name="Debuchy R."/>
            <person name="Gladieux P."/>
            <person name="Thoren M.H."/>
            <person name="Johannesson H."/>
        </authorList>
    </citation>
    <scope>NUCLEOTIDE SEQUENCE</scope>
    <source>
        <strain evidence="2">CBS 118394</strain>
    </source>
</reference>
<gene>
    <name evidence="2" type="ORF">B0H66DRAFT_483111</name>
</gene>
<keyword evidence="3" id="KW-1185">Reference proteome</keyword>
<organism evidence="2 3">
    <name type="scientific">Apodospora peruviana</name>
    <dbReference type="NCBI Taxonomy" id="516989"/>
    <lineage>
        <taxon>Eukaryota</taxon>
        <taxon>Fungi</taxon>
        <taxon>Dikarya</taxon>
        <taxon>Ascomycota</taxon>
        <taxon>Pezizomycotina</taxon>
        <taxon>Sordariomycetes</taxon>
        <taxon>Sordariomycetidae</taxon>
        <taxon>Sordariales</taxon>
        <taxon>Lasiosphaeriaceae</taxon>
        <taxon>Apodospora</taxon>
    </lineage>
</organism>
<reference evidence="2" key="1">
    <citation type="journal article" date="2023" name="Mol. Phylogenet. Evol.">
        <title>Genome-scale phylogeny and comparative genomics of the fungal order Sordariales.</title>
        <authorList>
            <person name="Hensen N."/>
            <person name="Bonometti L."/>
            <person name="Westerberg I."/>
            <person name="Brannstrom I.O."/>
            <person name="Guillou S."/>
            <person name="Cros-Aarteil S."/>
            <person name="Calhoun S."/>
            <person name="Haridas S."/>
            <person name="Kuo A."/>
            <person name="Mondo S."/>
            <person name="Pangilinan J."/>
            <person name="Riley R."/>
            <person name="LaButti K."/>
            <person name="Andreopoulos B."/>
            <person name="Lipzen A."/>
            <person name="Chen C."/>
            <person name="Yan M."/>
            <person name="Daum C."/>
            <person name="Ng V."/>
            <person name="Clum A."/>
            <person name="Steindorff A."/>
            <person name="Ohm R.A."/>
            <person name="Martin F."/>
            <person name="Silar P."/>
            <person name="Natvig D.O."/>
            <person name="Lalanne C."/>
            <person name="Gautier V."/>
            <person name="Ament-Velasquez S.L."/>
            <person name="Kruys A."/>
            <person name="Hutchinson M.I."/>
            <person name="Powell A.J."/>
            <person name="Barry K."/>
            <person name="Miller A.N."/>
            <person name="Grigoriev I.V."/>
            <person name="Debuchy R."/>
            <person name="Gladieux P."/>
            <person name="Hiltunen Thoren M."/>
            <person name="Johannesson H."/>
        </authorList>
    </citation>
    <scope>NUCLEOTIDE SEQUENCE</scope>
    <source>
        <strain evidence="2">CBS 118394</strain>
    </source>
</reference>
<dbReference type="GO" id="GO:0005811">
    <property type="term" value="C:lipid droplet"/>
    <property type="evidence" value="ECO:0007669"/>
    <property type="project" value="TreeGrafter"/>
</dbReference>
<dbReference type="AlphaFoldDB" id="A0AAE0M117"/>
<name>A0AAE0M117_9PEZI</name>
<dbReference type="PANTHER" id="PTHR34292:SF1">
    <property type="entry name" value="OUTER SPORE WALL PROTEIN RRT8"/>
    <property type="match status" value="1"/>
</dbReference>
<accession>A0AAE0M117</accession>
<evidence type="ECO:0000256" key="1">
    <source>
        <dbReference type="SAM" id="Phobius"/>
    </source>
</evidence>
<dbReference type="InterPro" id="IPR052786">
    <property type="entry name" value="Spore_wall_assembly"/>
</dbReference>
<evidence type="ECO:0000313" key="3">
    <source>
        <dbReference type="Proteomes" id="UP001283341"/>
    </source>
</evidence>
<dbReference type="Proteomes" id="UP001283341">
    <property type="component" value="Unassembled WGS sequence"/>
</dbReference>
<comment type="caution">
    <text evidence="2">The sequence shown here is derived from an EMBL/GenBank/DDBJ whole genome shotgun (WGS) entry which is preliminary data.</text>
</comment>
<keyword evidence="1" id="KW-0472">Membrane</keyword>
<dbReference type="GO" id="GO:0005619">
    <property type="term" value="C:ascospore wall"/>
    <property type="evidence" value="ECO:0007669"/>
    <property type="project" value="TreeGrafter"/>
</dbReference>
<keyword evidence="1" id="KW-1133">Transmembrane helix</keyword>
<feature type="transmembrane region" description="Helical" evidence="1">
    <location>
        <begin position="172"/>
        <end position="192"/>
    </location>
</feature>
<protein>
    <submittedName>
        <fullName evidence="2">Uncharacterized protein</fullName>
    </submittedName>
</protein>
<evidence type="ECO:0000313" key="2">
    <source>
        <dbReference type="EMBL" id="KAK3314194.1"/>
    </source>
</evidence>
<dbReference type="PANTHER" id="PTHR34292">
    <property type="entry name" value="OUTER SPORE WALL PROTEIN LDS1"/>
    <property type="match status" value="1"/>
</dbReference>
<proteinExistence type="predicted"/>